<accession>A0ACC1HJC5</accession>
<protein>
    <submittedName>
        <fullName evidence="1">Uncharacterized protein</fullName>
    </submittedName>
</protein>
<feature type="non-terminal residue" evidence="1">
    <location>
        <position position="703"/>
    </location>
</feature>
<keyword evidence="2" id="KW-1185">Reference proteome</keyword>
<sequence length="703" mass="77624">MPPQLLPNSDTETVLADDDWQQSPDSSHLPPELSGGSDARSGSQLAPTKPPLNSDAFDDLIGNDEERLVDSPLTSLGELSDSSSTYSERHNGVHRLSSPRRSSDLYEYEPTTPLVRMTCPLPTNDPQDDKDGSNSSCSGKGDGEEVMPGLLRDQSKRRGRAWVIKDTYDSSSSPSQHSESEGSPRRMQRRRRQQQQQWLEDEDEDAQRHRDSGEPRPLPTGFRKQRKQPVSVRELLERNSLSALKKLIDEDEESELFRSRRKPGRRRNYNSSRPNEKYKCGTPQLTYFVSRGDVEVCEELLRKSADINITDNDGWTPLHEAAKQGNLEIMTLLLDPPPCDWAKPGYDAKQDKFILTPFPKVNARTRSTNSTPLHEAVRNNDTKASALLLTEGARVDLKDIQGRTALDLCSKDNESLRKALEEHLAMFKHIAQRDKTGRSRLHKACAAGKYTDVLSLIKKGIPVNHRDNAGWTPIHEAALKGHDNVVCLLIRYGANVRVKGLGGDTPLHDACANGHSSVIRHLILAGADPNAKNDKGQAPRDMVITDNTDEDGGNGEHLLLIIDHVYSQAQRQYNKPRKPPSRASPPAQEQPPQRVVNLPGMHRVSAVGGCGSSGSDATAATTVTTTSVLGGGGGGGRISGRPRTRVISDSDEEEYEGEEDEENRDRDSNVGCGQQSRNIEAEEATQRLSLSVKKLKEEAEKPS</sequence>
<gene>
    <name evidence="1" type="ORF">EV182_001488</name>
</gene>
<dbReference type="Proteomes" id="UP001145114">
    <property type="component" value="Unassembled WGS sequence"/>
</dbReference>
<comment type="caution">
    <text evidence="1">The sequence shown here is derived from an EMBL/GenBank/DDBJ whole genome shotgun (WGS) entry which is preliminary data.</text>
</comment>
<organism evidence="1 2">
    <name type="scientific">Spiromyces aspiralis</name>
    <dbReference type="NCBI Taxonomy" id="68401"/>
    <lineage>
        <taxon>Eukaryota</taxon>
        <taxon>Fungi</taxon>
        <taxon>Fungi incertae sedis</taxon>
        <taxon>Zoopagomycota</taxon>
        <taxon>Kickxellomycotina</taxon>
        <taxon>Kickxellomycetes</taxon>
        <taxon>Kickxellales</taxon>
        <taxon>Kickxellaceae</taxon>
        <taxon>Spiromyces</taxon>
    </lineage>
</organism>
<reference evidence="1" key="1">
    <citation type="submission" date="2022-06" db="EMBL/GenBank/DDBJ databases">
        <title>Phylogenomic reconstructions and comparative analyses of Kickxellomycotina fungi.</title>
        <authorList>
            <person name="Reynolds N.K."/>
            <person name="Stajich J.E."/>
            <person name="Barry K."/>
            <person name="Grigoriev I.V."/>
            <person name="Crous P."/>
            <person name="Smith M.E."/>
        </authorList>
    </citation>
    <scope>NUCLEOTIDE SEQUENCE</scope>
    <source>
        <strain evidence="1">RSA 2271</strain>
    </source>
</reference>
<evidence type="ECO:0000313" key="1">
    <source>
        <dbReference type="EMBL" id="KAJ1675327.1"/>
    </source>
</evidence>
<evidence type="ECO:0000313" key="2">
    <source>
        <dbReference type="Proteomes" id="UP001145114"/>
    </source>
</evidence>
<dbReference type="EMBL" id="JAMZIH010005361">
    <property type="protein sequence ID" value="KAJ1675327.1"/>
    <property type="molecule type" value="Genomic_DNA"/>
</dbReference>
<proteinExistence type="predicted"/>
<name>A0ACC1HJC5_9FUNG</name>